<organism evidence="3 4">
    <name type="scientific">Carpinus fangiana</name>
    <dbReference type="NCBI Taxonomy" id="176857"/>
    <lineage>
        <taxon>Eukaryota</taxon>
        <taxon>Viridiplantae</taxon>
        <taxon>Streptophyta</taxon>
        <taxon>Embryophyta</taxon>
        <taxon>Tracheophyta</taxon>
        <taxon>Spermatophyta</taxon>
        <taxon>Magnoliopsida</taxon>
        <taxon>eudicotyledons</taxon>
        <taxon>Gunneridae</taxon>
        <taxon>Pentapetalae</taxon>
        <taxon>rosids</taxon>
        <taxon>fabids</taxon>
        <taxon>Fagales</taxon>
        <taxon>Betulaceae</taxon>
        <taxon>Carpinus</taxon>
    </lineage>
</organism>
<dbReference type="AlphaFoldDB" id="A0A5N6QW95"/>
<dbReference type="EMBL" id="CM017323">
    <property type="protein sequence ID" value="KAE8021766.1"/>
    <property type="molecule type" value="Genomic_DNA"/>
</dbReference>
<feature type="compositionally biased region" description="Basic and acidic residues" evidence="1">
    <location>
        <begin position="1"/>
        <end position="16"/>
    </location>
</feature>
<keyword evidence="4" id="KW-1185">Reference proteome</keyword>
<keyword evidence="2" id="KW-0472">Membrane</keyword>
<evidence type="ECO:0000313" key="4">
    <source>
        <dbReference type="Proteomes" id="UP000327013"/>
    </source>
</evidence>
<feature type="region of interest" description="Disordered" evidence="1">
    <location>
        <begin position="1"/>
        <end position="21"/>
    </location>
</feature>
<accession>A0A5N6QW95</accession>
<gene>
    <name evidence="3" type="ORF">FH972_007630</name>
</gene>
<name>A0A5N6QW95_9ROSI</name>
<dbReference type="OrthoDB" id="430637at2759"/>
<evidence type="ECO:0000313" key="3">
    <source>
        <dbReference type="EMBL" id="KAE8021766.1"/>
    </source>
</evidence>
<sequence>MVEGFRPEHFDGKSKSDNCLYNQSVRDRRQHPSELKLHGVEDNIKMSQKVLTAMSRRMSRKKWIIGTIVAALVIAVVFLILYFKLSKE</sequence>
<keyword evidence="2" id="KW-1133">Transmembrane helix</keyword>
<dbReference type="Proteomes" id="UP000327013">
    <property type="component" value="Chromosome 3"/>
</dbReference>
<reference evidence="3 4" key="1">
    <citation type="submission" date="2019-06" db="EMBL/GenBank/DDBJ databases">
        <title>A chromosomal-level reference genome of Carpinus fangiana (Coryloideae, Betulaceae).</title>
        <authorList>
            <person name="Yang X."/>
            <person name="Wang Z."/>
            <person name="Zhang L."/>
            <person name="Hao G."/>
            <person name="Liu J."/>
            <person name="Yang Y."/>
        </authorList>
    </citation>
    <scope>NUCLEOTIDE SEQUENCE [LARGE SCALE GENOMIC DNA]</scope>
    <source>
        <strain evidence="3">Cfa_2016G</strain>
        <tissue evidence="3">Leaf</tissue>
    </source>
</reference>
<evidence type="ECO:0000256" key="2">
    <source>
        <dbReference type="SAM" id="Phobius"/>
    </source>
</evidence>
<proteinExistence type="predicted"/>
<evidence type="ECO:0008006" key="5">
    <source>
        <dbReference type="Google" id="ProtNLM"/>
    </source>
</evidence>
<feature type="transmembrane region" description="Helical" evidence="2">
    <location>
        <begin position="63"/>
        <end position="83"/>
    </location>
</feature>
<evidence type="ECO:0000256" key="1">
    <source>
        <dbReference type="SAM" id="MobiDB-lite"/>
    </source>
</evidence>
<keyword evidence="2" id="KW-0812">Transmembrane</keyword>
<protein>
    <recommendedName>
        <fullName evidence="5">Vesicle transport v-SNARE N-terminal domain-containing protein</fullName>
    </recommendedName>
</protein>